<protein>
    <submittedName>
        <fullName evidence="2">Uncharacterized protein</fullName>
    </submittedName>
</protein>
<dbReference type="RefSeq" id="WP_194705220.1">
    <property type="nucleotide sequence ID" value="NZ_JADKPN010000001.1"/>
</dbReference>
<keyword evidence="1" id="KW-0812">Transmembrane</keyword>
<gene>
    <name evidence="2" type="ORF">ISU07_02905</name>
</gene>
<dbReference type="AlphaFoldDB" id="A0A930V726"/>
<name>A0A930V726_9ACTN</name>
<dbReference type="Proteomes" id="UP000640489">
    <property type="component" value="Unassembled WGS sequence"/>
</dbReference>
<accession>A0A930V726</accession>
<keyword evidence="1" id="KW-0472">Membrane</keyword>
<sequence>MRPFTPPAWNARTRRLLFVVVVLFLLTFPLVNTLLTRARVDRDGVDVSASVVEAVDDGGRYLVSFRFPESVDPEQDRYAAVVGRTTFDVARATRKVDVRVLEGEPRHHHVAGEVYSKDPWIFTLVGDAIVLLVGLWWVRVGRRRPALRMLAMRDLEEAPDDEPSGLVRDTGEVYVAIGPVSATEGSSVTIELEDRVVVVRLNGHDNHAAVGTRVRAWGMLVG</sequence>
<keyword evidence="1" id="KW-1133">Transmembrane helix</keyword>
<comment type="caution">
    <text evidence="2">The sequence shown here is derived from an EMBL/GenBank/DDBJ whole genome shotgun (WGS) entry which is preliminary data.</text>
</comment>
<evidence type="ECO:0000313" key="2">
    <source>
        <dbReference type="EMBL" id="MBF4762064.1"/>
    </source>
</evidence>
<proteinExistence type="predicted"/>
<reference evidence="2" key="1">
    <citation type="submission" date="2020-11" db="EMBL/GenBank/DDBJ databases">
        <title>Nocardioides sp. nov., isolated from Soil of Cynanchum wilfordii Hemsley rhizosphere.</title>
        <authorList>
            <person name="Lee J.-S."/>
            <person name="Suh M.K."/>
            <person name="Kim J.-S."/>
        </authorList>
    </citation>
    <scope>NUCLEOTIDE SEQUENCE</scope>
    <source>
        <strain evidence="2">KCTC 19275</strain>
    </source>
</reference>
<dbReference type="EMBL" id="JADKPN010000001">
    <property type="protein sequence ID" value="MBF4762064.1"/>
    <property type="molecule type" value="Genomic_DNA"/>
</dbReference>
<evidence type="ECO:0000313" key="3">
    <source>
        <dbReference type="Proteomes" id="UP000640489"/>
    </source>
</evidence>
<feature type="transmembrane region" description="Helical" evidence="1">
    <location>
        <begin position="120"/>
        <end position="138"/>
    </location>
</feature>
<keyword evidence="3" id="KW-1185">Reference proteome</keyword>
<evidence type="ECO:0000256" key="1">
    <source>
        <dbReference type="SAM" id="Phobius"/>
    </source>
</evidence>
<organism evidence="2 3">
    <name type="scientific">Nocardioides islandensis</name>
    <dbReference type="NCBI Taxonomy" id="433663"/>
    <lineage>
        <taxon>Bacteria</taxon>
        <taxon>Bacillati</taxon>
        <taxon>Actinomycetota</taxon>
        <taxon>Actinomycetes</taxon>
        <taxon>Propionibacteriales</taxon>
        <taxon>Nocardioidaceae</taxon>
        <taxon>Nocardioides</taxon>
    </lineage>
</organism>